<dbReference type="PANTHER" id="PTHR35007:SF3">
    <property type="entry name" value="POSSIBLE CONSERVED ALANINE RICH MEMBRANE PROTEIN"/>
    <property type="match status" value="1"/>
</dbReference>
<proteinExistence type="predicted"/>
<evidence type="ECO:0000256" key="1">
    <source>
        <dbReference type="ARBA" id="ARBA00004651"/>
    </source>
</evidence>
<evidence type="ECO:0000313" key="8">
    <source>
        <dbReference type="EMBL" id="MBY6321495.1"/>
    </source>
</evidence>
<evidence type="ECO:0000259" key="7">
    <source>
        <dbReference type="Pfam" id="PF00482"/>
    </source>
</evidence>
<evidence type="ECO:0000256" key="4">
    <source>
        <dbReference type="ARBA" id="ARBA00022989"/>
    </source>
</evidence>
<feature type="transmembrane region" description="Helical" evidence="6">
    <location>
        <begin position="172"/>
        <end position="193"/>
    </location>
</feature>
<evidence type="ECO:0000256" key="5">
    <source>
        <dbReference type="ARBA" id="ARBA00023136"/>
    </source>
</evidence>
<dbReference type="InterPro" id="IPR018076">
    <property type="entry name" value="T2SS_GspF_dom"/>
</dbReference>
<keyword evidence="4 6" id="KW-1133">Transmembrane helix</keyword>
<sequence>MDRSHRGGSGPVTGAAILLALAVLVAPARSVCRRGSVREPSAPATASPSCDAHAVAGTLDLLAACVRGGATVPAAAHAVAEFAPEPLASALTRAGALLALGAEPESAWAPLAEHPATETVARALRRSARSGTSVADALAGSAAEQRRRAEDEAVARADRAGVLVTGPLGLCFLPAFVCLGIVPVVVGLAGSVLQGGGIP</sequence>
<dbReference type="EMBL" id="JABUKG010000011">
    <property type="protein sequence ID" value="MBY6321495.1"/>
    <property type="molecule type" value="Genomic_DNA"/>
</dbReference>
<comment type="caution">
    <text evidence="8">The sequence shown here is derived from an EMBL/GenBank/DDBJ whole genome shotgun (WGS) entry which is preliminary data.</text>
</comment>
<evidence type="ECO:0000256" key="2">
    <source>
        <dbReference type="ARBA" id="ARBA00022475"/>
    </source>
</evidence>
<keyword evidence="9" id="KW-1185">Reference proteome</keyword>
<organism evidence="8 9">
    <name type="scientific">Rhodococcoides kroppenstedtii</name>
    <dbReference type="NCBI Taxonomy" id="293050"/>
    <lineage>
        <taxon>Bacteria</taxon>
        <taxon>Bacillati</taxon>
        <taxon>Actinomycetota</taxon>
        <taxon>Actinomycetes</taxon>
        <taxon>Mycobacteriales</taxon>
        <taxon>Nocardiaceae</taxon>
        <taxon>Rhodococcoides</taxon>
    </lineage>
</organism>
<reference evidence="8 9" key="1">
    <citation type="submission" date="2020-06" db="EMBL/GenBank/DDBJ databases">
        <title>Taxonomy, biology and ecology of Rhodococcus bacteria occurring in California pistachio and other woody hosts as revealed by genome sequence analyses.</title>
        <authorList>
            <person name="Gai Y."/>
            <person name="Riely B."/>
        </authorList>
    </citation>
    <scope>NUCLEOTIDE SEQUENCE [LARGE SCALE GENOMIC DNA]</scope>
    <source>
        <strain evidence="8 9">BP-284</strain>
    </source>
</reference>
<feature type="domain" description="Type II secretion system protein GspF" evidence="7">
    <location>
        <begin position="59"/>
        <end position="178"/>
    </location>
</feature>
<keyword evidence="2" id="KW-1003">Cell membrane</keyword>
<evidence type="ECO:0000256" key="6">
    <source>
        <dbReference type="SAM" id="Phobius"/>
    </source>
</evidence>
<keyword evidence="5 6" id="KW-0472">Membrane</keyword>
<dbReference type="Pfam" id="PF00482">
    <property type="entry name" value="T2SSF"/>
    <property type="match status" value="1"/>
</dbReference>
<name>A0ABS7NU16_9NOCA</name>
<gene>
    <name evidence="8" type="ORF">HQ605_11725</name>
</gene>
<dbReference type="PANTHER" id="PTHR35007">
    <property type="entry name" value="INTEGRAL MEMBRANE PROTEIN-RELATED"/>
    <property type="match status" value="1"/>
</dbReference>
<comment type="subcellular location">
    <subcellularLocation>
        <location evidence="1">Cell membrane</location>
        <topology evidence="1">Multi-pass membrane protein</topology>
    </subcellularLocation>
</comment>
<protein>
    <submittedName>
        <fullName evidence="8">Type II secretion system F family protein</fullName>
    </submittedName>
</protein>
<keyword evidence="3 6" id="KW-0812">Transmembrane</keyword>
<evidence type="ECO:0000313" key="9">
    <source>
        <dbReference type="Proteomes" id="UP001520140"/>
    </source>
</evidence>
<dbReference type="Proteomes" id="UP001520140">
    <property type="component" value="Unassembled WGS sequence"/>
</dbReference>
<accession>A0ABS7NU16</accession>
<evidence type="ECO:0000256" key="3">
    <source>
        <dbReference type="ARBA" id="ARBA00022692"/>
    </source>
</evidence>